<gene>
    <name evidence="2" type="ORF">Poly51_16780</name>
</gene>
<evidence type="ECO:0000313" key="3">
    <source>
        <dbReference type="Proteomes" id="UP000318288"/>
    </source>
</evidence>
<dbReference type="NCBIfam" id="TIGR04294">
    <property type="entry name" value="pre_pil_HX9DG"/>
    <property type="match status" value="1"/>
</dbReference>
<proteinExistence type="predicted"/>
<organism evidence="2 3">
    <name type="scientific">Rubripirellula tenax</name>
    <dbReference type="NCBI Taxonomy" id="2528015"/>
    <lineage>
        <taxon>Bacteria</taxon>
        <taxon>Pseudomonadati</taxon>
        <taxon>Planctomycetota</taxon>
        <taxon>Planctomycetia</taxon>
        <taxon>Pirellulales</taxon>
        <taxon>Pirellulaceae</taxon>
        <taxon>Rubripirellula</taxon>
    </lineage>
</organism>
<dbReference type="InterPro" id="IPR011453">
    <property type="entry name" value="DUF1559"/>
</dbReference>
<dbReference type="SUPFAM" id="SSF54523">
    <property type="entry name" value="Pili subunits"/>
    <property type="match status" value="1"/>
</dbReference>
<protein>
    <submittedName>
        <fullName evidence="2">Putative major pilin subunit</fullName>
    </submittedName>
</protein>
<name>A0A5C6FBW3_9BACT</name>
<dbReference type="NCBIfam" id="TIGR02532">
    <property type="entry name" value="IV_pilin_GFxxxE"/>
    <property type="match status" value="1"/>
</dbReference>
<evidence type="ECO:0000313" key="2">
    <source>
        <dbReference type="EMBL" id="TWU58898.1"/>
    </source>
</evidence>
<feature type="domain" description="DUF1559" evidence="1">
    <location>
        <begin position="33"/>
        <end position="400"/>
    </location>
</feature>
<dbReference type="InterPro" id="IPR012902">
    <property type="entry name" value="N_methyl_site"/>
</dbReference>
<dbReference type="Gene3D" id="3.30.700.10">
    <property type="entry name" value="Glycoprotein, Type 4 Pilin"/>
    <property type="match status" value="1"/>
</dbReference>
<dbReference type="EMBL" id="SJPW01000002">
    <property type="protein sequence ID" value="TWU58898.1"/>
    <property type="molecule type" value="Genomic_DNA"/>
</dbReference>
<reference evidence="2 3" key="1">
    <citation type="submission" date="2019-02" db="EMBL/GenBank/DDBJ databases">
        <title>Deep-cultivation of Planctomycetes and their phenomic and genomic characterization uncovers novel biology.</title>
        <authorList>
            <person name="Wiegand S."/>
            <person name="Jogler M."/>
            <person name="Boedeker C."/>
            <person name="Pinto D."/>
            <person name="Vollmers J."/>
            <person name="Rivas-Marin E."/>
            <person name="Kohn T."/>
            <person name="Peeters S.H."/>
            <person name="Heuer A."/>
            <person name="Rast P."/>
            <person name="Oberbeckmann S."/>
            <person name="Bunk B."/>
            <person name="Jeske O."/>
            <person name="Meyerdierks A."/>
            <person name="Storesund J.E."/>
            <person name="Kallscheuer N."/>
            <person name="Luecker S."/>
            <person name="Lage O.M."/>
            <person name="Pohl T."/>
            <person name="Merkel B.J."/>
            <person name="Hornburger P."/>
            <person name="Mueller R.-W."/>
            <person name="Bruemmer F."/>
            <person name="Labrenz M."/>
            <person name="Spormann A.M."/>
            <person name="Op Den Camp H."/>
            <person name="Overmann J."/>
            <person name="Amann R."/>
            <person name="Jetten M.S.M."/>
            <person name="Mascher T."/>
            <person name="Medema M.H."/>
            <person name="Devos D.P."/>
            <person name="Kaster A.-K."/>
            <person name="Ovreas L."/>
            <person name="Rohde M."/>
            <person name="Galperin M.Y."/>
            <person name="Jogler C."/>
        </authorList>
    </citation>
    <scope>NUCLEOTIDE SEQUENCE [LARGE SCALE GENOMIC DNA]</scope>
    <source>
        <strain evidence="2 3">Poly51</strain>
    </source>
</reference>
<dbReference type="InterPro" id="IPR027558">
    <property type="entry name" value="Pre_pil_HX9DG_C"/>
</dbReference>
<keyword evidence="3" id="KW-1185">Reference proteome</keyword>
<dbReference type="PANTHER" id="PTHR30093">
    <property type="entry name" value="GENERAL SECRETION PATHWAY PROTEIN G"/>
    <property type="match status" value="1"/>
</dbReference>
<dbReference type="InterPro" id="IPR045584">
    <property type="entry name" value="Pilin-like"/>
</dbReference>
<dbReference type="Proteomes" id="UP000318288">
    <property type="component" value="Unassembled WGS sequence"/>
</dbReference>
<dbReference type="Pfam" id="PF07963">
    <property type="entry name" value="N_methyl"/>
    <property type="match status" value="1"/>
</dbReference>
<dbReference type="RefSeq" id="WP_246114340.1">
    <property type="nucleotide sequence ID" value="NZ_SJPW01000002.1"/>
</dbReference>
<dbReference type="Pfam" id="PF07596">
    <property type="entry name" value="SBP_bac_10"/>
    <property type="match status" value="1"/>
</dbReference>
<dbReference type="PROSITE" id="PS00409">
    <property type="entry name" value="PROKAR_NTER_METHYL"/>
    <property type="match status" value="1"/>
</dbReference>
<dbReference type="AlphaFoldDB" id="A0A5C6FBW3"/>
<sequence length="462" mass="48776">MRMRKAGFTLIELLVVIAIIALLAALLLPAITKAREAARSAQCQANLKNIGVGLFKFSTRSPGGQFCSGAYDLRRDGCPDTFGWVADLVNTGEANLNESLDPSNPLLGSEKLNDLLGSDTTRGRAGAGPDRLSAGVCGQDQWKGFSTASPTAFFGGSANSSAERAELVSRYFVQGGFSTNYATGWHLSRGMVRTQSVGTGSSTYLTTTTATTINAINGNVEQPDFKALNGTVGPIAARELDRSRIPSSNFGFVGCAGPGDIDEAVLALDIRHGQADRRVYNPNSDEAAAYITAGSILAESFNDGPAIYDAATRSVRLIQSGAPLVGNQLCEKGEATTNGCRPAYAADLATATAYVPSFTAADITTAPTYLQDTRDWFAVHAGAVNVLMGDGSVKVFYDLNNDGYLNPGFPVGKDANGADATPLTEDEIVDVGYADSTTEMPRDQFYGGVFWSETFFKGAFED</sequence>
<evidence type="ECO:0000259" key="1">
    <source>
        <dbReference type="Pfam" id="PF07596"/>
    </source>
</evidence>
<dbReference type="PANTHER" id="PTHR30093:SF2">
    <property type="entry name" value="TYPE II SECRETION SYSTEM PROTEIN H"/>
    <property type="match status" value="1"/>
</dbReference>
<comment type="caution">
    <text evidence="2">The sequence shown here is derived from an EMBL/GenBank/DDBJ whole genome shotgun (WGS) entry which is preliminary data.</text>
</comment>
<accession>A0A5C6FBW3</accession>